<dbReference type="InterPro" id="IPR050399">
    <property type="entry name" value="HPr"/>
</dbReference>
<dbReference type="Pfam" id="PF00381">
    <property type="entry name" value="PTS-HPr"/>
    <property type="match status" value="1"/>
</dbReference>
<evidence type="ECO:0000256" key="6">
    <source>
        <dbReference type="ARBA" id="ARBA00022683"/>
    </source>
</evidence>
<dbReference type="PANTHER" id="PTHR33705">
    <property type="entry name" value="PHOSPHOCARRIER PROTEIN HPR"/>
    <property type="match status" value="1"/>
</dbReference>
<dbReference type="PROSITE" id="PS00369">
    <property type="entry name" value="PTS_HPR_HIS"/>
    <property type="match status" value="1"/>
</dbReference>
<evidence type="ECO:0000256" key="3">
    <source>
        <dbReference type="ARBA" id="ARBA00020422"/>
    </source>
</evidence>
<evidence type="ECO:0000313" key="8">
    <source>
        <dbReference type="EMBL" id="SFJ90643.1"/>
    </source>
</evidence>
<keyword evidence="5" id="KW-0762">Sugar transport</keyword>
<evidence type="ECO:0000256" key="4">
    <source>
        <dbReference type="ARBA" id="ARBA00022490"/>
    </source>
</evidence>
<keyword evidence="9" id="KW-1185">Reference proteome</keyword>
<proteinExistence type="predicted"/>
<dbReference type="InterPro" id="IPR002114">
    <property type="entry name" value="PTS_HPr_Ser_P_site"/>
</dbReference>
<dbReference type="PROSITE" id="PS51350">
    <property type="entry name" value="PTS_HPR_DOM"/>
    <property type="match status" value="1"/>
</dbReference>
<comment type="subcellular location">
    <subcellularLocation>
        <location evidence="2">Cytoplasm</location>
    </subcellularLocation>
</comment>
<dbReference type="PROSITE" id="PS00589">
    <property type="entry name" value="PTS_HPR_SER"/>
    <property type="match status" value="1"/>
</dbReference>
<keyword evidence="5" id="KW-0813">Transport</keyword>
<dbReference type="AlphaFoldDB" id="A0A1I3V6Q7"/>
<dbReference type="PRINTS" id="PR00107">
    <property type="entry name" value="PHOSPHOCPHPR"/>
</dbReference>
<dbReference type="Gene3D" id="3.30.1340.10">
    <property type="entry name" value="HPr-like"/>
    <property type="match status" value="1"/>
</dbReference>
<dbReference type="STRING" id="1884381.SAMN05518846_106247"/>
<evidence type="ECO:0000313" key="9">
    <source>
        <dbReference type="Proteomes" id="UP000198915"/>
    </source>
</evidence>
<evidence type="ECO:0000256" key="1">
    <source>
        <dbReference type="ARBA" id="ARBA00003681"/>
    </source>
</evidence>
<accession>A0A1I3V6Q7</accession>
<reference evidence="9" key="1">
    <citation type="submission" date="2016-10" db="EMBL/GenBank/DDBJ databases">
        <authorList>
            <person name="Varghese N."/>
            <person name="Submissions S."/>
        </authorList>
    </citation>
    <scope>NUCLEOTIDE SEQUENCE [LARGE SCALE GENOMIC DNA]</scope>
    <source>
        <strain evidence="9">OK042</strain>
    </source>
</reference>
<dbReference type="Proteomes" id="UP000198915">
    <property type="component" value="Unassembled WGS sequence"/>
</dbReference>
<dbReference type="RefSeq" id="WP_092268436.1">
    <property type="nucleotide sequence ID" value="NZ_BJOE01000005.1"/>
</dbReference>
<evidence type="ECO:0000259" key="7">
    <source>
        <dbReference type="PROSITE" id="PS51350"/>
    </source>
</evidence>
<dbReference type="CDD" id="cd00367">
    <property type="entry name" value="PTS-HPr_like"/>
    <property type="match status" value="1"/>
</dbReference>
<keyword evidence="6" id="KW-0598">Phosphotransferase system</keyword>
<dbReference type="GeneID" id="301133728"/>
<dbReference type="EMBL" id="FORT01000006">
    <property type="protein sequence ID" value="SFJ90643.1"/>
    <property type="molecule type" value="Genomic_DNA"/>
</dbReference>
<keyword evidence="4" id="KW-0963">Cytoplasm</keyword>
<feature type="domain" description="HPr" evidence="7">
    <location>
        <begin position="1"/>
        <end position="87"/>
    </location>
</feature>
<dbReference type="InterPro" id="IPR035895">
    <property type="entry name" value="HPr-like_sf"/>
</dbReference>
<sequence>MIRITVEVTVSGGLHARPASVLVHLLNQHQSTVKILYNGKEANGKSILSVMALAVKTGDEITFEVDGTDEQDVAAKIQQLFERDFAG</sequence>
<evidence type="ECO:0000256" key="5">
    <source>
        <dbReference type="ARBA" id="ARBA00022597"/>
    </source>
</evidence>
<comment type="function">
    <text evidence="1">General (non sugar-specific) component of the phosphoenolpyruvate-dependent sugar phosphotransferase system (sugar PTS). This major carbohydrate active-transport system catalyzes the phosphorylation of incoming sugar substrates concomitantly with their translocation across the cell membrane. The phosphoryl group from phosphoenolpyruvate (PEP) is transferred to the phosphoryl carrier protein HPr by enzyme I. Phospho-HPr then transfers it to the PTS EIIA domain.</text>
</comment>
<name>A0A1I3V6Q7_9BACL</name>
<dbReference type="SUPFAM" id="SSF55594">
    <property type="entry name" value="HPr-like"/>
    <property type="match status" value="1"/>
</dbReference>
<dbReference type="GO" id="GO:0005737">
    <property type="term" value="C:cytoplasm"/>
    <property type="evidence" value="ECO:0007669"/>
    <property type="project" value="UniProtKB-SubCell"/>
</dbReference>
<protein>
    <recommendedName>
        <fullName evidence="3">Phosphocarrier protein HPr</fullName>
    </recommendedName>
</protein>
<evidence type="ECO:0000256" key="2">
    <source>
        <dbReference type="ARBA" id="ARBA00004496"/>
    </source>
</evidence>
<dbReference type="InterPro" id="IPR001020">
    <property type="entry name" value="PTS_HPr_His_P_site"/>
</dbReference>
<dbReference type="InterPro" id="IPR000032">
    <property type="entry name" value="HPr-like"/>
</dbReference>
<dbReference type="NCBIfam" id="TIGR01003">
    <property type="entry name" value="PTS_HPr_family"/>
    <property type="match status" value="1"/>
</dbReference>
<organism evidence="8 9">
    <name type="scientific">Brevibacillus centrosporus</name>
    <dbReference type="NCBI Taxonomy" id="54910"/>
    <lineage>
        <taxon>Bacteria</taxon>
        <taxon>Bacillati</taxon>
        <taxon>Bacillota</taxon>
        <taxon>Bacilli</taxon>
        <taxon>Bacillales</taxon>
        <taxon>Paenibacillaceae</taxon>
        <taxon>Brevibacillus</taxon>
    </lineage>
</organism>
<gene>
    <name evidence="8" type="ORF">SAMN05518846_106247</name>
</gene>
<dbReference type="PANTHER" id="PTHR33705:SF2">
    <property type="entry name" value="PHOSPHOCARRIER PROTEIN NPR"/>
    <property type="match status" value="1"/>
</dbReference>
<dbReference type="GO" id="GO:0009401">
    <property type="term" value="P:phosphoenolpyruvate-dependent sugar phosphotransferase system"/>
    <property type="evidence" value="ECO:0007669"/>
    <property type="project" value="UniProtKB-KW"/>
</dbReference>